<gene>
    <name evidence="1" type="ORF">NJF43_12780</name>
</gene>
<evidence type="ECO:0000313" key="2">
    <source>
        <dbReference type="Proteomes" id="UP001165292"/>
    </source>
</evidence>
<organism evidence="1 2">
    <name type="scientific">Stutzerimonas nitrititolerans</name>
    <dbReference type="NCBI Taxonomy" id="2482751"/>
    <lineage>
        <taxon>Bacteria</taxon>
        <taxon>Pseudomonadati</taxon>
        <taxon>Pseudomonadota</taxon>
        <taxon>Gammaproteobacteria</taxon>
        <taxon>Pseudomonadales</taxon>
        <taxon>Pseudomonadaceae</taxon>
        <taxon>Stutzerimonas</taxon>
    </lineage>
</organism>
<sequence length="99" mass="12439">MQHSERQQRYKTKDPDRPVMPAFYMPAMWPVDLQRWLVDWFVAWRKRRLYRRLLRLTDRQLRRRDLSRPRITEKARLPLRQVIAEQRSQRAHENCRLGR</sequence>
<proteinExistence type="predicted"/>
<dbReference type="RefSeq" id="WP_181078351.1">
    <property type="nucleotide sequence ID" value="NZ_DAMBZX010000020.1"/>
</dbReference>
<dbReference type="EMBL" id="JAMYBS010000014">
    <property type="protein sequence ID" value="MCO7545630.1"/>
    <property type="molecule type" value="Genomic_DNA"/>
</dbReference>
<evidence type="ECO:0000313" key="1">
    <source>
        <dbReference type="EMBL" id="MCO7545630.1"/>
    </source>
</evidence>
<dbReference type="AlphaFoldDB" id="A0AA41WMI7"/>
<comment type="caution">
    <text evidence="1">The sequence shown here is derived from an EMBL/GenBank/DDBJ whole genome shotgun (WGS) entry which is preliminary data.</text>
</comment>
<name>A0AA41WMI7_9GAMM</name>
<protein>
    <submittedName>
        <fullName evidence="1">Uncharacterized protein</fullName>
    </submittedName>
</protein>
<dbReference type="Proteomes" id="UP001165292">
    <property type="component" value="Unassembled WGS sequence"/>
</dbReference>
<reference evidence="1" key="1">
    <citation type="submission" date="2022-06" db="EMBL/GenBank/DDBJ databases">
        <title>Detection of beta-lactamases in bacteria of animal origin.</title>
        <authorList>
            <person name="Mlynarcik P."/>
            <person name="Zdarska V."/>
            <person name="Chudobova H."/>
            <person name="Prochazkova P."/>
            <person name="Hricova K."/>
            <person name="Mezerova K."/>
            <person name="Bardon J."/>
            <person name="Dolejska M."/>
            <person name="Sukkar I."/>
            <person name="Kolar M."/>
        </authorList>
    </citation>
    <scope>NUCLEOTIDE SEQUENCE</scope>
    <source>
        <strain evidence="1">S 300-3</strain>
    </source>
</reference>
<accession>A0AA41WMI7</accession>